<organism evidence="1 2">
    <name type="scientific">Dentiscutata heterogama</name>
    <dbReference type="NCBI Taxonomy" id="1316150"/>
    <lineage>
        <taxon>Eukaryota</taxon>
        <taxon>Fungi</taxon>
        <taxon>Fungi incertae sedis</taxon>
        <taxon>Mucoromycota</taxon>
        <taxon>Glomeromycotina</taxon>
        <taxon>Glomeromycetes</taxon>
        <taxon>Diversisporales</taxon>
        <taxon>Gigasporaceae</taxon>
        <taxon>Dentiscutata</taxon>
    </lineage>
</organism>
<feature type="non-terminal residue" evidence="1">
    <location>
        <position position="255"/>
    </location>
</feature>
<keyword evidence="2" id="KW-1185">Reference proteome</keyword>
<protein>
    <submittedName>
        <fullName evidence="1">10001_t:CDS:1</fullName>
    </submittedName>
</protein>
<reference evidence="1" key="1">
    <citation type="submission" date="2021-06" db="EMBL/GenBank/DDBJ databases">
        <authorList>
            <person name="Kallberg Y."/>
            <person name="Tangrot J."/>
            <person name="Rosling A."/>
        </authorList>
    </citation>
    <scope>NUCLEOTIDE SEQUENCE</scope>
    <source>
        <strain evidence="1">IL203A</strain>
    </source>
</reference>
<accession>A0ACA9M619</accession>
<dbReference type="EMBL" id="CAJVPU010007366">
    <property type="protein sequence ID" value="CAG8571825.1"/>
    <property type="molecule type" value="Genomic_DNA"/>
</dbReference>
<comment type="caution">
    <text evidence="1">The sequence shown here is derived from an EMBL/GenBank/DDBJ whole genome shotgun (WGS) entry which is preliminary data.</text>
</comment>
<sequence length="255" mass="29125">MSLSLNNSDNNNENSNFIDMINNYDWSSTSLGPMHSWEPQFRSALQMCLKSIFPTFIYMGPDWTTVYNEAAIPTLKSKHPHALGKPAIEIHDYPTLVDRLDSVRASGKGIYKHDFYFEQQRDGYKEETYIDYALSPIFKLDGTVWGVISIAPEVTENVLNNRRLKTLGNLSLQTAGAESLESACHIITKTLQNNKDIPYSLIYLVENHNDPKKTSSKSLIARLVSTTFDEDCKEEFIHGKLKRHIPDYFPETHET</sequence>
<proteinExistence type="predicted"/>
<evidence type="ECO:0000313" key="2">
    <source>
        <dbReference type="Proteomes" id="UP000789702"/>
    </source>
</evidence>
<evidence type="ECO:0000313" key="1">
    <source>
        <dbReference type="EMBL" id="CAG8571825.1"/>
    </source>
</evidence>
<gene>
    <name evidence="1" type="ORF">DHETER_LOCUS6094</name>
</gene>
<dbReference type="Proteomes" id="UP000789702">
    <property type="component" value="Unassembled WGS sequence"/>
</dbReference>
<name>A0ACA9M619_9GLOM</name>